<organism evidence="2 3">
    <name type="scientific">Luteimonas deserti</name>
    <dbReference type="NCBI Taxonomy" id="2752306"/>
    <lineage>
        <taxon>Bacteria</taxon>
        <taxon>Pseudomonadati</taxon>
        <taxon>Pseudomonadota</taxon>
        <taxon>Gammaproteobacteria</taxon>
        <taxon>Lysobacterales</taxon>
        <taxon>Lysobacteraceae</taxon>
        <taxon>Luteimonas</taxon>
    </lineage>
</organism>
<accession>A0A7Z0TVV4</accession>
<feature type="signal peptide" evidence="1">
    <location>
        <begin position="1"/>
        <end position="30"/>
    </location>
</feature>
<dbReference type="Proteomes" id="UP000589896">
    <property type="component" value="Unassembled WGS sequence"/>
</dbReference>
<feature type="chain" id="PRO_5030687445" evidence="1">
    <location>
        <begin position="31"/>
        <end position="329"/>
    </location>
</feature>
<gene>
    <name evidence="2" type="ORF">H0E82_16120</name>
</gene>
<proteinExistence type="predicted"/>
<dbReference type="RefSeq" id="WP_180546460.1">
    <property type="nucleotide sequence ID" value="NZ_JACCJZ010000020.1"/>
</dbReference>
<reference evidence="2 3" key="1">
    <citation type="submission" date="2020-07" db="EMBL/GenBank/DDBJ databases">
        <title>isolation of Luteimonas sp. SJ-16.</title>
        <authorList>
            <person name="Huang X.-X."/>
            <person name="Xu L."/>
            <person name="Sun J.-Q."/>
        </authorList>
    </citation>
    <scope>NUCLEOTIDE SEQUENCE [LARGE SCALE GENOMIC DNA]</scope>
    <source>
        <strain evidence="2 3">SJ-16</strain>
    </source>
</reference>
<keyword evidence="3" id="KW-1185">Reference proteome</keyword>
<evidence type="ECO:0000256" key="1">
    <source>
        <dbReference type="SAM" id="SignalP"/>
    </source>
</evidence>
<evidence type="ECO:0000313" key="3">
    <source>
        <dbReference type="Proteomes" id="UP000589896"/>
    </source>
</evidence>
<protein>
    <submittedName>
        <fullName evidence="2">Uncharacterized protein</fullName>
    </submittedName>
</protein>
<evidence type="ECO:0000313" key="2">
    <source>
        <dbReference type="EMBL" id="NYZ64266.1"/>
    </source>
</evidence>
<comment type="caution">
    <text evidence="2">The sequence shown here is derived from an EMBL/GenBank/DDBJ whole genome shotgun (WGS) entry which is preliminary data.</text>
</comment>
<dbReference type="EMBL" id="JACCJZ010000020">
    <property type="protein sequence ID" value="NYZ64266.1"/>
    <property type="molecule type" value="Genomic_DNA"/>
</dbReference>
<keyword evidence="1" id="KW-0732">Signal</keyword>
<sequence>MLPAASAGPTSRLLLVLALLALLVSGPTSAQPTQKSACFDAGTLSPALQARSEALLLDALDSEHLYTLATGLKPMSAGFFGAQVAMSAPDMAAEQAQRVLDDHADADLSRLDATARTDLETARAVQARIAALQEIEDVRTILATWRCGGQIHADLVHYANARGGERTLHAVVFALPSVRRLMVDKAPFFSRWGFTASTSPVEIVNTIEYSRDATRFAGYGYLFGYPDDAVHFFATAATSQDVTGTFVVRDFRAIPTFQRDTGQFTYAVAKGADETAADGALKARAARILGAYKARRAQYIGEGKPGAAALVRDWFCPSDDHCDPSAAAL</sequence>
<dbReference type="AlphaFoldDB" id="A0A7Z0TVV4"/>
<name>A0A7Z0TVV4_9GAMM</name>